<proteinExistence type="predicted"/>
<evidence type="ECO:0000313" key="3">
    <source>
        <dbReference type="EMBL" id="CAF9931349.1"/>
    </source>
</evidence>
<feature type="compositionally biased region" description="Basic residues" evidence="1">
    <location>
        <begin position="320"/>
        <end position="333"/>
    </location>
</feature>
<dbReference type="EMBL" id="CAJPDR010000305">
    <property type="protein sequence ID" value="CAF9931349.1"/>
    <property type="molecule type" value="Genomic_DNA"/>
</dbReference>
<dbReference type="PANTHER" id="PTHR13138">
    <property type="entry name" value="PROTEIN LIN1"/>
    <property type="match status" value="1"/>
</dbReference>
<dbReference type="Gene3D" id="3.30.1490.40">
    <property type="match status" value="1"/>
</dbReference>
<feature type="region of interest" description="Disordered" evidence="1">
    <location>
        <begin position="262"/>
        <end position="284"/>
    </location>
</feature>
<dbReference type="PROSITE" id="PS50829">
    <property type="entry name" value="GYF"/>
    <property type="match status" value="1"/>
</dbReference>
<comment type="caution">
    <text evidence="3">The sequence shown here is derived from an EMBL/GenBank/DDBJ whole genome shotgun (WGS) entry which is preliminary data.</text>
</comment>
<keyword evidence="4" id="KW-1185">Reference proteome</keyword>
<reference evidence="3" key="1">
    <citation type="submission" date="2021-03" db="EMBL/GenBank/DDBJ databases">
        <authorList>
            <person name="Tagirdzhanova G."/>
        </authorList>
    </citation>
    <scope>NUCLEOTIDE SEQUENCE</scope>
</reference>
<dbReference type="AlphaFoldDB" id="A0A8H3FY48"/>
<dbReference type="Proteomes" id="UP000664203">
    <property type="component" value="Unassembled WGS sequence"/>
</dbReference>
<sequence length="472" mass="52427">MSKRRPAPRPSRGGEEFARAHYQEEGPSSKKPRFDVRNPSALAPDAPEEDAILEADEIGKRGQQTKRNAVNIDGYESDSSNEGFDARADAKAKGVKKSGGVGGSGDGGNKQEEENDMFADLDEDLKDGDEDEEVAREGKKKRKEVHFLGEDEIEGQIGSSKSGGHVSADLLVNGENVPRRKGKSQEEDSSSESDVGEEERADVGEVDEEIGAGGKKEHAPKLDAFNMKNEQEEGRFDAQGNFVRKAADPDAVHDAWLEGVSKKDMKKAKEAAEKRDEETRRQRAEDDAILTSDVLKTLIPHLERGESVLEALVRLGRGKEGRKKQKWQSKNGRRKGDDDAIMDVDREDHPVEDPAETRRREGVEAITGAADRLFTRGQTDIYDAERELLMRQYGRETGEDWVDAARDEGADEVREEAKTWEYRWSDGRDGGQVNGPFDGSMMVAWHDAGYFGEGVEFREAGWGGWSREVDFV</sequence>
<feature type="region of interest" description="Disordered" evidence="1">
    <location>
        <begin position="318"/>
        <end position="360"/>
    </location>
</feature>
<feature type="compositionally biased region" description="Basic and acidic residues" evidence="1">
    <location>
        <begin position="334"/>
        <end position="360"/>
    </location>
</feature>
<evidence type="ECO:0000313" key="4">
    <source>
        <dbReference type="Proteomes" id="UP000664203"/>
    </source>
</evidence>
<feature type="compositionally biased region" description="Acidic residues" evidence="1">
    <location>
        <begin position="46"/>
        <end position="56"/>
    </location>
</feature>
<dbReference type="SUPFAM" id="SSF55277">
    <property type="entry name" value="GYF domain"/>
    <property type="match status" value="1"/>
</dbReference>
<feature type="compositionally biased region" description="Gly residues" evidence="1">
    <location>
        <begin position="97"/>
        <end position="108"/>
    </location>
</feature>
<gene>
    <name evidence="3" type="ORF">ALECFALPRED_004987</name>
</gene>
<feature type="region of interest" description="Disordered" evidence="1">
    <location>
        <begin position="1"/>
        <end position="234"/>
    </location>
</feature>
<dbReference type="PANTHER" id="PTHR13138:SF3">
    <property type="entry name" value="CD2 ANTIGEN CYTOPLASMIC TAIL-BINDING PROTEIN 2"/>
    <property type="match status" value="1"/>
</dbReference>
<name>A0A8H3FY48_9LECA</name>
<dbReference type="OrthoDB" id="331341at2759"/>
<feature type="compositionally biased region" description="Acidic residues" evidence="1">
    <location>
        <begin position="113"/>
        <end position="134"/>
    </location>
</feature>
<feature type="domain" description="GYF" evidence="2">
    <location>
        <begin position="417"/>
        <end position="472"/>
    </location>
</feature>
<accession>A0A8H3FY48</accession>
<evidence type="ECO:0000259" key="2">
    <source>
        <dbReference type="PROSITE" id="PS50829"/>
    </source>
</evidence>
<dbReference type="InterPro" id="IPR003169">
    <property type="entry name" value="GYF"/>
</dbReference>
<dbReference type="Pfam" id="PF02213">
    <property type="entry name" value="GYF"/>
    <property type="match status" value="1"/>
</dbReference>
<dbReference type="InterPro" id="IPR039905">
    <property type="entry name" value="CD2BP2/Lin1"/>
</dbReference>
<evidence type="ECO:0000256" key="1">
    <source>
        <dbReference type="SAM" id="MobiDB-lite"/>
    </source>
</evidence>
<feature type="compositionally biased region" description="Acidic residues" evidence="1">
    <location>
        <begin position="187"/>
        <end position="210"/>
    </location>
</feature>
<feature type="compositionally biased region" description="Basic and acidic residues" evidence="1">
    <location>
        <begin position="12"/>
        <end position="36"/>
    </location>
</feature>
<dbReference type="InterPro" id="IPR035445">
    <property type="entry name" value="GYF-like_dom_sf"/>
</dbReference>
<protein>
    <recommendedName>
        <fullName evidence="2">GYF domain-containing protein</fullName>
    </recommendedName>
</protein>
<organism evidence="3 4">
    <name type="scientific">Alectoria fallacina</name>
    <dbReference type="NCBI Taxonomy" id="1903189"/>
    <lineage>
        <taxon>Eukaryota</taxon>
        <taxon>Fungi</taxon>
        <taxon>Dikarya</taxon>
        <taxon>Ascomycota</taxon>
        <taxon>Pezizomycotina</taxon>
        <taxon>Lecanoromycetes</taxon>
        <taxon>OSLEUM clade</taxon>
        <taxon>Lecanoromycetidae</taxon>
        <taxon>Lecanorales</taxon>
        <taxon>Lecanorineae</taxon>
        <taxon>Parmeliaceae</taxon>
        <taxon>Alectoria</taxon>
    </lineage>
</organism>
<dbReference type="GO" id="GO:0005682">
    <property type="term" value="C:U5 snRNP"/>
    <property type="evidence" value="ECO:0007669"/>
    <property type="project" value="InterPro"/>
</dbReference>